<feature type="region of interest" description="Disordered" evidence="1">
    <location>
        <begin position="419"/>
        <end position="455"/>
    </location>
</feature>
<dbReference type="GO" id="GO:0007166">
    <property type="term" value="P:cell surface receptor signaling pathway"/>
    <property type="evidence" value="ECO:0007669"/>
    <property type="project" value="InterPro"/>
</dbReference>
<sequence length="500" mass="54352">MASSVGTFAMQETGAIQVSNERKMALVAQASTIAQFAGVDAYGLIKMIAEAAQTVRRNRATCLQLARRLKMIGDLLKQLHGAQLMQQPETRNPVEQLEETLRRAYLLVRSCQGRSYVYRCFMGGRHADELREVQSEIAFYLQLFPLVSYVDATLNWVRHLNKADPSCKEDYKVPGSARQLPIQLNRSMSSTPVLEQEAGGVTHFHYLKKNQEQQLTGLLSLAPFHVDAPPNPNHLPNPTSTTIPVPPQPVLHDGRRGHHRLLPLRRPHETRITPKSGDPTTAAPPGKIPQHGDGRMSRGLEERSVVVVVEGGELFLELLLLLLLQMAGLILQRQLQRGPCAPCNPRLLLAVEESPRDVLESPARRGAAVGKESLLPSSPVAVVSQCEDSAPETQSTLAVVGAFTRPVFWSPQPVFVPAAKDSPPESAAATEPPQSLLPATVGSQHESSPMTVKVSAESSKMLLRNDGAGNSDRDGLSAIVIAARGGANTATHDSTRSVQF</sequence>
<feature type="region of interest" description="Disordered" evidence="1">
    <location>
        <begin position="253"/>
        <end position="297"/>
    </location>
</feature>
<feature type="compositionally biased region" description="Polar residues" evidence="1">
    <location>
        <begin position="441"/>
        <end position="450"/>
    </location>
</feature>
<dbReference type="PANTHER" id="PTHR46604:SF4">
    <property type="entry name" value="EXPRESSED PROTEIN"/>
    <property type="match status" value="1"/>
</dbReference>
<dbReference type="PANTHER" id="PTHR46604">
    <property type="entry name" value="PROTEIN MID1-COMPLEMENTING ACTIVITY 1"/>
    <property type="match status" value="1"/>
</dbReference>
<evidence type="ECO:0000313" key="3">
    <source>
        <dbReference type="EnsemblPlants" id="ORUFI11G24190.1"/>
    </source>
</evidence>
<dbReference type="AlphaFoldDB" id="A0A0E0RBX1"/>
<feature type="domain" description="MCAfunc" evidence="2">
    <location>
        <begin position="44"/>
        <end position="153"/>
    </location>
</feature>
<proteinExistence type="predicted"/>
<protein>
    <recommendedName>
        <fullName evidence="2">MCAfunc domain-containing protein</fullName>
    </recommendedName>
</protein>
<dbReference type="InterPro" id="IPR036537">
    <property type="entry name" value="Adaptor_Cbl_N_dom_sf"/>
</dbReference>
<accession>A0A0E0RBX1</accession>
<dbReference type="CDD" id="cd21037">
    <property type="entry name" value="MLKL_NTD"/>
    <property type="match status" value="1"/>
</dbReference>
<evidence type="ECO:0000313" key="4">
    <source>
        <dbReference type="Proteomes" id="UP000008022"/>
    </source>
</evidence>
<dbReference type="Gene3D" id="1.20.930.20">
    <property type="entry name" value="Adaptor protein Cbl, N-terminal domain"/>
    <property type="match status" value="1"/>
</dbReference>
<name>A0A0E0RBX1_ORYRU</name>
<evidence type="ECO:0000256" key="1">
    <source>
        <dbReference type="SAM" id="MobiDB-lite"/>
    </source>
</evidence>
<dbReference type="Gramene" id="ORUFI11G24190.1">
    <property type="protein sequence ID" value="ORUFI11G24190.1"/>
    <property type="gene ID" value="ORUFI11G24190"/>
</dbReference>
<organism evidence="3 4">
    <name type="scientific">Oryza rufipogon</name>
    <name type="common">Brownbeard rice</name>
    <name type="synonym">Asian wild rice</name>
    <dbReference type="NCBI Taxonomy" id="4529"/>
    <lineage>
        <taxon>Eukaryota</taxon>
        <taxon>Viridiplantae</taxon>
        <taxon>Streptophyta</taxon>
        <taxon>Embryophyta</taxon>
        <taxon>Tracheophyta</taxon>
        <taxon>Spermatophyta</taxon>
        <taxon>Magnoliopsida</taxon>
        <taxon>Liliopsida</taxon>
        <taxon>Poales</taxon>
        <taxon>Poaceae</taxon>
        <taxon>BOP clade</taxon>
        <taxon>Oryzoideae</taxon>
        <taxon>Oryzeae</taxon>
        <taxon>Oryzinae</taxon>
        <taxon>Oryza</taxon>
    </lineage>
</organism>
<reference evidence="4" key="1">
    <citation type="submission" date="2013-06" db="EMBL/GenBank/DDBJ databases">
        <authorList>
            <person name="Zhao Q."/>
        </authorList>
    </citation>
    <scope>NUCLEOTIDE SEQUENCE</scope>
    <source>
        <strain evidence="4">cv. W1943</strain>
    </source>
</reference>
<feature type="compositionally biased region" description="Basic residues" evidence="1">
    <location>
        <begin position="255"/>
        <end position="265"/>
    </location>
</feature>
<dbReference type="Proteomes" id="UP000008022">
    <property type="component" value="Unassembled WGS sequence"/>
</dbReference>
<dbReference type="EnsemblPlants" id="ORUFI11G24190.1">
    <property type="protein sequence ID" value="ORUFI11G24190.1"/>
    <property type="gene ID" value="ORUFI11G24190"/>
</dbReference>
<feature type="compositionally biased region" description="Low complexity" evidence="1">
    <location>
        <begin position="424"/>
        <end position="433"/>
    </location>
</feature>
<keyword evidence="4" id="KW-1185">Reference proteome</keyword>
<dbReference type="Pfam" id="PF19584">
    <property type="entry name" value="MCAfunc"/>
    <property type="match status" value="1"/>
</dbReference>
<dbReference type="HOGENOM" id="CLU_545623_0_0_1"/>
<reference evidence="3" key="2">
    <citation type="submission" date="2015-06" db="UniProtKB">
        <authorList>
            <consortium name="EnsemblPlants"/>
        </authorList>
    </citation>
    <scope>IDENTIFICATION</scope>
</reference>
<evidence type="ECO:0000259" key="2">
    <source>
        <dbReference type="Pfam" id="PF19584"/>
    </source>
</evidence>
<dbReference type="InterPro" id="IPR059179">
    <property type="entry name" value="MLKL-like_MCAfunc"/>
</dbReference>
<dbReference type="InterPro" id="IPR045766">
    <property type="entry name" value="MCAfunc"/>
</dbReference>